<dbReference type="Pfam" id="PF24883">
    <property type="entry name" value="NPHP3_N"/>
    <property type="match status" value="1"/>
</dbReference>
<gene>
    <name evidence="7" type="ORF">FE257_001223</name>
</gene>
<feature type="domain" description="GPI inositol-deacylase winged helix" evidence="5">
    <location>
        <begin position="637"/>
        <end position="712"/>
    </location>
</feature>
<feature type="repeat" description="ANK" evidence="3">
    <location>
        <begin position="937"/>
        <end position="969"/>
    </location>
</feature>
<keyword evidence="8" id="KW-1185">Reference proteome</keyword>
<feature type="domain" description="Nephrocystin 3-like N-terminal" evidence="6">
    <location>
        <begin position="353"/>
        <end position="523"/>
    </location>
</feature>
<dbReference type="Proteomes" id="UP001194746">
    <property type="component" value="Unassembled WGS sequence"/>
</dbReference>
<feature type="region of interest" description="Disordered" evidence="4">
    <location>
        <begin position="1"/>
        <end position="75"/>
    </location>
</feature>
<dbReference type="PANTHER" id="PTHR24123">
    <property type="entry name" value="ANKYRIN REPEAT-CONTAINING"/>
    <property type="match status" value="1"/>
</dbReference>
<dbReference type="InterPro" id="IPR051165">
    <property type="entry name" value="Multifunctional_ANK_Repeat"/>
</dbReference>
<reference evidence="7" key="2">
    <citation type="submission" date="2020-02" db="EMBL/GenBank/DDBJ databases">
        <authorList>
            <person name="Gilchrist C.L.M."/>
            <person name="Chooi Y.-H."/>
        </authorList>
    </citation>
    <scope>NUCLEOTIDE SEQUENCE</scope>
    <source>
        <strain evidence="7">MST-FP2251</strain>
    </source>
</reference>
<dbReference type="Gene3D" id="3.40.50.300">
    <property type="entry name" value="P-loop containing nucleotide triphosphate hydrolases"/>
    <property type="match status" value="1"/>
</dbReference>
<organism evidence="7 8">
    <name type="scientific">Aspergillus nanangensis</name>
    <dbReference type="NCBI Taxonomy" id="2582783"/>
    <lineage>
        <taxon>Eukaryota</taxon>
        <taxon>Fungi</taxon>
        <taxon>Dikarya</taxon>
        <taxon>Ascomycota</taxon>
        <taxon>Pezizomycotina</taxon>
        <taxon>Eurotiomycetes</taxon>
        <taxon>Eurotiomycetidae</taxon>
        <taxon>Eurotiales</taxon>
        <taxon>Aspergillaceae</taxon>
        <taxon>Aspergillus</taxon>
        <taxon>Aspergillus subgen. Circumdati</taxon>
    </lineage>
</organism>
<dbReference type="InterPro" id="IPR056884">
    <property type="entry name" value="NPHP3-like_N"/>
</dbReference>
<evidence type="ECO:0000256" key="3">
    <source>
        <dbReference type="PROSITE-ProRule" id="PRU00023"/>
    </source>
</evidence>
<feature type="repeat" description="ANK" evidence="3">
    <location>
        <begin position="1163"/>
        <end position="1195"/>
    </location>
</feature>
<dbReference type="InterPro" id="IPR002110">
    <property type="entry name" value="Ankyrin_rpt"/>
</dbReference>
<keyword evidence="1" id="KW-0677">Repeat</keyword>
<feature type="repeat" description="ANK" evidence="3">
    <location>
        <begin position="902"/>
        <end position="934"/>
    </location>
</feature>
<dbReference type="Pfam" id="PF22939">
    <property type="entry name" value="WHD_GPIID"/>
    <property type="match status" value="1"/>
</dbReference>
<dbReference type="PANTHER" id="PTHR24123:SF33">
    <property type="entry name" value="PROTEIN HOS4"/>
    <property type="match status" value="1"/>
</dbReference>
<dbReference type="Gene3D" id="1.25.40.20">
    <property type="entry name" value="Ankyrin repeat-containing domain"/>
    <property type="match status" value="6"/>
</dbReference>
<name>A0AAD4CFN9_ASPNN</name>
<evidence type="ECO:0000259" key="6">
    <source>
        <dbReference type="Pfam" id="PF24883"/>
    </source>
</evidence>
<dbReference type="SUPFAM" id="SSF48403">
    <property type="entry name" value="Ankyrin repeat"/>
    <property type="match status" value="2"/>
</dbReference>
<accession>A0AAD4CFN9</accession>
<proteinExistence type="predicted"/>
<sequence length="1634" mass="178974">MFERLKAKLRRRRERKAAQKSPQGHQKPENPANVEAPFTPTVSEKPDAVAPPAKEIPAKEGSPPEPPSDDPKDLWQKALKSLPPAKQQTLTGMGFGQISSGSAESSIDDLLSVVNERQNECEKKFWKVTVGDNEIVLRNYTTQIVGWLEKAGDIAIQFAPPQASLPWSCLKSLMQIPVIEGEQMAALLGTTEKIVRVISRGQVYETVYLRSKPNAATDNLSKNLESALTAIYTTSLELLADSGELFNKSTASRTLQALINPGGVSGAIANLAGQEDELLRDVAACETRRSAEADDSMIGMLEALNAPLTRIDEGIGHLLQNVDETERIKMLEWISPIPFGKHHNNVKDKRTAGTGAWLLQHEGFQNWEKKRSSMLFWLQGSPGTGKTYLTSSVIDRVQDLLRENPKDEGVAFFYCDKNEPSRAQPLSILQSFVRQLSTTVNNPGSTQTQLRAMYKKNRESGATFTFHQCKEQILASLDIYQKSTLVIDAMDECNPDSRDELIEALNSLLSESKKPVKIFISSRPDPDIQSLLENTPNIGISANDNKGDIQKFLDVELEKLAKKTPLFGDIKIKTNIMTALLDRCQGMFQWAALQVHQIVKCKTETSVLARLKNLPSDLKNAYDEAWEQVESLEEPDKTLTNRAMLWVMAADTPLTTSQLLYAVRLNTTGEMPLLADEIDEQGLLSLCNNLLTIDSQLNVWRFAHLSVREYLETRMQWASPRTHFHAASGCLSWFINVYDNDDVIHISEEEPEEEAEPDSLFNVMHPFHLYMRHQWVKHVQGAKDYEKDVLASLLKTFLGSPQESSMQYQRWYKQLKADFFDIYEIPGIDGYEDIHFRAAGINYTGADTCDFNHSSDWDLGEFDSDLAPAESAVIAMCHFSFDTILSDWWESAEFDHTMITSKGHNLLTLAARVGSTSICKSLIDRGVDVNLQVGGAEYGSALEAAAHQGHIETVKKLVESGADVNMILDNGNYGTALVAAVSAGHREIVKYMAQQAHADVNIGKNVDGERFEDDDETIVAILPLATAARRNYNEIVKILVEAGADVNVPELCGNALAAAVRSTNVEAVKYLVQRAKANVNIKLTEGSFASPLEGAATDNKNLEIVTVLLKAGADANNSTENGEWGSPLIAAAFGYNSLGSNVEIVKRLLQAGADANKARPSHDDETPLSQAIYREHIEVIKVLVEAGADVDAPKHFTDAIESNFLDYAMYLIQTREASVDMSLVENKYGSALILAAGYDTKLDFLKYLVDGGADVNQSSEHGDYGNAAAAAARRGNAKALQYLLDAGANTKPLIHSAFISTCVAEESIEWDQKLRVFKILLNAGADVNTELREGGFGSILAAAASESKLEDVKYLVKVGAEVNKPLEHGNYGSALSAAAQQNDIDVVKYLVDIGAEVNVSLKHGKYGSPLAAAASYWDNDITTFLLESGADVNMPLQHGQYGSALAAAVFESEQSQIEILLKAGANVNMPLEHGEYGSALAAAISRDYTGHVRRLLEAGADVNQPLHGRDFGNALSLAAGISVNIVDLLIEAGTKVNSTDVTGRYGNALVSAAAWGQKDCVERLIEAKADVNLNSPGSAFTSALQAAQSAVSEEDMVWIRRRMDDQDDVPEKVEDLKTDRVEVAELLKQHGATV</sequence>
<dbReference type="InterPro" id="IPR054471">
    <property type="entry name" value="GPIID_WHD"/>
</dbReference>
<dbReference type="PROSITE" id="PS50088">
    <property type="entry name" value="ANK_REPEAT"/>
    <property type="match status" value="5"/>
</dbReference>
<dbReference type="PROSITE" id="PS50297">
    <property type="entry name" value="ANK_REP_REGION"/>
    <property type="match status" value="5"/>
</dbReference>
<evidence type="ECO:0000256" key="2">
    <source>
        <dbReference type="ARBA" id="ARBA00023043"/>
    </source>
</evidence>
<comment type="caution">
    <text evidence="7">The sequence shown here is derived from an EMBL/GenBank/DDBJ whole genome shotgun (WGS) entry which is preliminary data.</text>
</comment>
<evidence type="ECO:0000259" key="5">
    <source>
        <dbReference type="Pfam" id="PF22939"/>
    </source>
</evidence>
<keyword evidence="2 3" id="KW-0040">ANK repeat</keyword>
<feature type="repeat" description="ANK" evidence="3">
    <location>
        <begin position="1370"/>
        <end position="1402"/>
    </location>
</feature>
<protein>
    <recommendedName>
        <fullName evidence="9">NACHT domain-containing protein</fullName>
    </recommendedName>
</protein>
<evidence type="ECO:0000256" key="4">
    <source>
        <dbReference type="SAM" id="MobiDB-lite"/>
    </source>
</evidence>
<dbReference type="Pfam" id="PF12796">
    <property type="entry name" value="Ank_2"/>
    <property type="match status" value="4"/>
</dbReference>
<dbReference type="EMBL" id="VCAU01000111">
    <property type="protein sequence ID" value="KAF9884807.1"/>
    <property type="molecule type" value="Genomic_DNA"/>
</dbReference>
<dbReference type="InterPro" id="IPR027417">
    <property type="entry name" value="P-loop_NTPase"/>
</dbReference>
<feature type="repeat" description="ANK" evidence="3">
    <location>
        <begin position="1023"/>
        <end position="1051"/>
    </location>
</feature>
<dbReference type="SUPFAM" id="SSF52540">
    <property type="entry name" value="P-loop containing nucleoside triphosphate hydrolases"/>
    <property type="match status" value="1"/>
</dbReference>
<evidence type="ECO:0000313" key="7">
    <source>
        <dbReference type="EMBL" id="KAF9884807.1"/>
    </source>
</evidence>
<dbReference type="InterPro" id="IPR036770">
    <property type="entry name" value="Ankyrin_rpt-contain_sf"/>
</dbReference>
<evidence type="ECO:0008006" key="9">
    <source>
        <dbReference type="Google" id="ProtNLM"/>
    </source>
</evidence>
<evidence type="ECO:0000313" key="8">
    <source>
        <dbReference type="Proteomes" id="UP001194746"/>
    </source>
</evidence>
<reference evidence="7" key="1">
    <citation type="journal article" date="2019" name="Beilstein J. Org. Chem.">
        <title>Nanangenines: drimane sesquiterpenoids as the dominant metabolite cohort of a novel Australian fungus, Aspergillus nanangensis.</title>
        <authorList>
            <person name="Lacey H.J."/>
            <person name="Gilchrist C.L.M."/>
            <person name="Crombie A."/>
            <person name="Kalaitzis J.A."/>
            <person name="Vuong D."/>
            <person name="Rutledge P.J."/>
            <person name="Turner P."/>
            <person name="Pitt J.I."/>
            <person name="Lacey E."/>
            <person name="Chooi Y.H."/>
            <person name="Piggott A.M."/>
        </authorList>
    </citation>
    <scope>NUCLEOTIDE SEQUENCE</scope>
    <source>
        <strain evidence="7">MST-FP2251</strain>
    </source>
</reference>
<dbReference type="SMART" id="SM00248">
    <property type="entry name" value="ANK"/>
    <property type="match status" value="18"/>
</dbReference>
<evidence type="ECO:0000256" key="1">
    <source>
        <dbReference type="ARBA" id="ARBA00022737"/>
    </source>
</evidence>